<sequence>MVEEDNPASPQTPMNSGGGTGGAQVEHCMPPSHILSGLDHSDDGAPR</sequence>
<evidence type="ECO:0000313" key="2">
    <source>
        <dbReference type="EMBL" id="JAD44311.1"/>
    </source>
</evidence>
<protein>
    <submittedName>
        <fullName evidence="2">Uncharacterized protein</fullName>
    </submittedName>
</protein>
<evidence type="ECO:0000256" key="1">
    <source>
        <dbReference type="SAM" id="MobiDB-lite"/>
    </source>
</evidence>
<feature type="region of interest" description="Disordered" evidence="1">
    <location>
        <begin position="1"/>
        <end position="47"/>
    </location>
</feature>
<reference evidence="2" key="1">
    <citation type="submission" date="2014-09" db="EMBL/GenBank/DDBJ databases">
        <authorList>
            <person name="Magalhaes I.L.F."/>
            <person name="Oliveira U."/>
            <person name="Santos F.R."/>
            <person name="Vidigal T.H.D.A."/>
            <person name="Brescovit A.D."/>
            <person name="Santos A.J."/>
        </authorList>
    </citation>
    <scope>NUCLEOTIDE SEQUENCE</scope>
    <source>
        <tissue evidence="2">Shoot tissue taken approximately 20 cm above the soil surface</tissue>
    </source>
</reference>
<name>A0A0A8ZZN8_ARUDO</name>
<dbReference type="EMBL" id="GBRH01253584">
    <property type="protein sequence ID" value="JAD44311.1"/>
    <property type="molecule type" value="Transcribed_RNA"/>
</dbReference>
<organism evidence="2">
    <name type="scientific">Arundo donax</name>
    <name type="common">Giant reed</name>
    <name type="synonym">Donax arundinaceus</name>
    <dbReference type="NCBI Taxonomy" id="35708"/>
    <lineage>
        <taxon>Eukaryota</taxon>
        <taxon>Viridiplantae</taxon>
        <taxon>Streptophyta</taxon>
        <taxon>Embryophyta</taxon>
        <taxon>Tracheophyta</taxon>
        <taxon>Spermatophyta</taxon>
        <taxon>Magnoliopsida</taxon>
        <taxon>Liliopsida</taxon>
        <taxon>Poales</taxon>
        <taxon>Poaceae</taxon>
        <taxon>PACMAD clade</taxon>
        <taxon>Arundinoideae</taxon>
        <taxon>Arundineae</taxon>
        <taxon>Arundo</taxon>
    </lineage>
</organism>
<dbReference type="AlphaFoldDB" id="A0A0A8ZZN8"/>
<proteinExistence type="predicted"/>
<accession>A0A0A8ZZN8</accession>
<reference evidence="2" key="2">
    <citation type="journal article" date="2015" name="Data Brief">
        <title>Shoot transcriptome of the giant reed, Arundo donax.</title>
        <authorList>
            <person name="Barrero R.A."/>
            <person name="Guerrero F.D."/>
            <person name="Moolhuijzen P."/>
            <person name="Goolsby J.A."/>
            <person name="Tidwell J."/>
            <person name="Bellgard S.E."/>
            <person name="Bellgard M.I."/>
        </authorList>
    </citation>
    <scope>NUCLEOTIDE SEQUENCE</scope>
    <source>
        <tissue evidence="2">Shoot tissue taken approximately 20 cm above the soil surface</tissue>
    </source>
</reference>